<evidence type="ECO:0000313" key="3">
    <source>
        <dbReference type="Proteomes" id="UP000238634"/>
    </source>
</evidence>
<gene>
    <name evidence="2" type="ORF">C7B65_24580</name>
</gene>
<name>A0A2T1D4E5_9CYAN</name>
<dbReference type="OrthoDB" id="57555at1890424"/>
<evidence type="ECO:0000313" key="2">
    <source>
        <dbReference type="EMBL" id="PSB15349.1"/>
    </source>
</evidence>
<keyword evidence="1" id="KW-0812">Transmembrane</keyword>
<keyword evidence="1" id="KW-0472">Membrane</keyword>
<protein>
    <submittedName>
        <fullName evidence="2">Uncharacterized protein</fullName>
    </submittedName>
</protein>
<dbReference type="Proteomes" id="UP000238634">
    <property type="component" value="Unassembled WGS sequence"/>
</dbReference>
<comment type="caution">
    <text evidence="2">The sequence shown here is derived from an EMBL/GenBank/DDBJ whole genome shotgun (WGS) entry which is preliminary data.</text>
</comment>
<evidence type="ECO:0000256" key="1">
    <source>
        <dbReference type="SAM" id="Phobius"/>
    </source>
</evidence>
<organism evidence="2 3">
    <name type="scientific">Phormidesmis priestleyi ULC007</name>
    <dbReference type="NCBI Taxonomy" id="1920490"/>
    <lineage>
        <taxon>Bacteria</taxon>
        <taxon>Bacillati</taxon>
        <taxon>Cyanobacteriota</taxon>
        <taxon>Cyanophyceae</taxon>
        <taxon>Leptolyngbyales</taxon>
        <taxon>Leptolyngbyaceae</taxon>
        <taxon>Phormidesmis</taxon>
    </lineage>
</organism>
<keyword evidence="3" id="KW-1185">Reference proteome</keyword>
<proteinExistence type="predicted"/>
<accession>A0A2T1D4E5</accession>
<feature type="transmembrane region" description="Helical" evidence="1">
    <location>
        <begin position="12"/>
        <end position="36"/>
    </location>
</feature>
<reference evidence="2 3" key="2">
    <citation type="submission" date="2018-03" db="EMBL/GenBank/DDBJ databases">
        <title>The ancient ancestry and fast evolution of plastids.</title>
        <authorList>
            <person name="Moore K.R."/>
            <person name="Magnabosco C."/>
            <person name="Momper L."/>
            <person name="Gold D.A."/>
            <person name="Bosak T."/>
            <person name="Fournier G.P."/>
        </authorList>
    </citation>
    <scope>NUCLEOTIDE SEQUENCE [LARGE SCALE GENOMIC DNA]</scope>
    <source>
        <strain evidence="2 3">ULC007</strain>
    </source>
</reference>
<dbReference type="AlphaFoldDB" id="A0A2T1D4E5"/>
<keyword evidence="1" id="KW-1133">Transmembrane helix</keyword>
<dbReference type="STRING" id="1920490.GCA_001895925_03006"/>
<dbReference type="EMBL" id="PVWG01000063">
    <property type="protein sequence ID" value="PSB15349.1"/>
    <property type="molecule type" value="Genomic_DNA"/>
</dbReference>
<reference evidence="2 3" key="1">
    <citation type="submission" date="2018-02" db="EMBL/GenBank/DDBJ databases">
        <authorList>
            <person name="Cohen D.B."/>
            <person name="Kent A.D."/>
        </authorList>
    </citation>
    <scope>NUCLEOTIDE SEQUENCE [LARGE SCALE GENOMIC DNA]</scope>
    <source>
        <strain evidence="2 3">ULC007</strain>
    </source>
</reference>
<sequence>MNQPKHSRQHWLLVSSLIPFTISISIPVSVLLTAIASHAAVPKAFFVTRTSGNSILLERGRTSESAAAWRTQLRDYHENLFVPKGTTSNATLTGISAPSGVAVTSKHLIGPTAYVRSQSLDSRYRFPCTLKGGEGLLGWRPSQNRDDRGCVPQGVRIRAGQGGGTAFLPLQAPIIATKQVLKAQRLPDLLLGLVRVQYCSAIGDNGTGWGVRSTDSMGLLGSGDPCEKALKDCLQTSSGDDCSVVSTWEWKASDRDLMASLDCDDNRKFNARGNGWVIASTLLLKLKETANAIGAKSCTFDVYAPGEVIVAPATDQLTLIQFRRSGSQLVIDAIRGDVIVKSAEDPDGRTVSQGFSYAGGSYDGDRYFPNRQPLQRFSARELSDSAIVQSFLETSPTVSDADVPEDVINEIAAQNKEFQEALRQSLNSD</sequence>
<dbReference type="RefSeq" id="WP_073069689.1">
    <property type="nucleotide sequence ID" value="NZ_MPPI01000003.1"/>
</dbReference>